<evidence type="ECO:0000256" key="1">
    <source>
        <dbReference type="SAM" id="MobiDB-lite"/>
    </source>
</evidence>
<feature type="transmembrane region" description="Helical" evidence="2">
    <location>
        <begin position="43"/>
        <end position="63"/>
    </location>
</feature>
<keyword evidence="5" id="KW-1185">Reference proteome</keyword>
<comment type="caution">
    <text evidence="4">The sequence shown here is derived from an EMBL/GenBank/DDBJ whole genome shotgun (WGS) entry which is preliminary data.</text>
</comment>
<keyword evidence="2" id="KW-0472">Membrane</keyword>
<keyword evidence="3" id="KW-0732">Signal</keyword>
<protein>
    <recommendedName>
        <fullName evidence="6">Transmembrane protein</fullName>
    </recommendedName>
</protein>
<reference evidence="4 5" key="1">
    <citation type="submission" date="2019-07" db="EMBL/GenBank/DDBJ databases">
        <title>Genomics analysis of Aphanomyces spp. identifies a new class of oomycete effector associated with host adaptation.</title>
        <authorList>
            <person name="Gaulin E."/>
        </authorList>
    </citation>
    <scope>NUCLEOTIDE SEQUENCE [LARGE SCALE GENOMIC DNA]</scope>
    <source>
        <strain evidence="4 5">ATCC 201684</strain>
    </source>
</reference>
<dbReference type="EMBL" id="VJMJ01000200">
    <property type="protein sequence ID" value="KAF0727230.1"/>
    <property type="molecule type" value="Genomic_DNA"/>
</dbReference>
<evidence type="ECO:0000313" key="5">
    <source>
        <dbReference type="Proteomes" id="UP000481153"/>
    </source>
</evidence>
<keyword evidence="2" id="KW-1133">Transmembrane helix</keyword>
<feature type="chain" id="PRO_5026215147" description="Transmembrane protein" evidence="3">
    <location>
        <begin position="17"/>
        <end position="96"/>
    </location>
</feature>
<dbReference type="VEuPathDB" id="FungiDB:AeMF1_000142"/>
<feature type="compositionally biased region" description="Polar residues" evidence="1">
    <location>
        <begin position="83"/>
        <end position="96"/>
    </location>
</feature>
<evidence type="ECO:0000313" key="4">
    <source>
        <dbReference type="EMBL" id="KAF0727230.1"/>
    </source>
</evidence>
<dbReference type="AlphaFoldDB" id="A0A6G0WJ50"/>
<feature type="region of interest" description="Disordered" evidence="1">
    <location>
        <begin position="76"/>
        <end position="96"/>
    </location>
</feature>
<sequence length="96" mass="10188">MSRGFALVLAVAVATATNTTGNIDVPEIKAPPARHGGSVAANLLIYGLIAGVVGAVVILAMFVRRARKTKEHEDRAKEFHGQMQLQSQSGNDIHIL</sequence>
<gene>
    <name evidence="4" type="ORF">Ae201684_014758</name>
</gene>
<organism evidence="4 5">
    <name type="scientific">Aphanomyces euteiches</name>
    <dbReference type="NCBI Taxonomy" id="100861"/>
    <lineage>
        <taxon>Eukaryota</taxon>
        <taxon>Sar</taxon>
        <taxon>Stramenopiles</taxon>
        <taxon>Oomycota</taxon>
        <taxon>Saprolegniomycetes</taxon>
        <taxon>Saprolegniales</taxon>
        <taxon>Verrucalvaceae</taxon>
        <taxon>Aphanomyces</taxon>
    </lineage>
</organism>
<dbReference type="Proteomes" id="UP000481153">
    <property type="component" value="Unassembled WGS sequence"/>
</dbReference>
<name>A0A6G0WJ50_9STRA</name>
<accession>A0A6G0WJ50</accession>
<proteinExistence type="predicted"/>
<evidence type="ECO:0000256" key="3">
    <source>
        <dbReference type="SAM" id="SignalP"/>
    </source>
</evidence>
<evidence type="ECO:0000256" key="2">
    <source>
        <dbReference type="SAM" id="Phobius"/>
    </source>
</evidence>
<feature type="signal peptide" evidence="3">
    <location>
        <begin position="1"/>
        <end position="16"/>
    </location>
</feature>
<keyword evidence="2" id="KW-0812">Transmembrane</keyword>
<evidence type="ECO:0008006" key="6">
    <source>
        <dbReference type="Google" id="ProtNLM"/>
    </source>
</evidence>